<name>A0ACC0HDW4_9ERIC</name>
<proteinExistence type="predicted"/>
<sequence length="175" mass="19752">MAPEYPMHRKLTTKSDIYSFGMVLFSVLCAKKPYYEPEWGGKSLVHQLMNSINTIDQNIDPNLIGKISPECLKEFVNIALRCLLDQADRRPSIDNVVRSLQSALLLQEAWENYFEIGAELPVFDLYCRSVFSIDGYLTIGGFRVFPSNIDADLASNLDGGSNGYLSDPDFDELIR</sequence>
<accession>A0ACC0HDW4</accession>
<keyword evidence="2" id="KW-1185">Reference proteome</keyword>
<evidence type="ECO:0000313" key="1">
    <source>
        <dbReference type="EMBL" id="KAI8011823.1"/>
    </source>
</evidence>
<reference evidence="1 2" key="1">
    <citation type="journal article" date="2022" name="Plant J.">
        <title>Chromosome-level genome of Camellia lanceoleosa provides a valuable resource for understanding genome evolution and self-incompatibility.</title>
        <authorList>
            <person name="Gong W."/>
            <person name="Xiao S."/>
            <person name="Wang L."/>
            <person name="Liao Z."/>
            <person name="Chang Y."/>
            <person name="Mo W."/>
            <person name="Hu G."/>
            <person name="Li W."/>
            <person name="Zhao G."/>
            <person name="Zhu H."/>
            <person name="Hu X."/>
            <person name="Ji K."/>
            <person name="Xiang X."/>
            <person name="Song Q."/>
            <person name="Yuan D."/>
            <person name="Jin S."/>
            <person name="Zhang L."/>
        </authorList>
    </citation>
    <scope>NUCLEOTIDE SEQUENCE [LARGE SCALE GENOMIC DNA]</scope>
    <source>
        <strain evidence="1">SQ_2022a</strain>
    </source>
</reference>
<evidence type="ECO:0000313" key="2">
    <source>
        <dbReference type="Proteomes" id="UP001060215"/>
    </source>
</evidence>
<dbReference type="Proteomes" id="UP001060215">
    <property type="component" value="Chromosome 5"/>
</dbReference>
<comment type="caution">
    <text evidence="1">The sequence shown here is derived from an EMBL/GenBank/DDBJ whole genome shotgun (WGS) entry which is preliminary data.</text>
</comment>
<organism evidence="1 2">
    <name type="scientific">Camellia lanceoleosa</name>
    <dbReference type="NCBI Taxonomy" id="1840588"/>
    <lineage>
        <taxon>Eukaryota</taxon>
        <taxon>Viridiplantae</taxon>
        <taxon>Streptophyta</taxon>
        <taxon>Embryophyta</taxon>
        <taxon>Tracheophyta</taxon>
        <taxon>Spermatophyta</taxon>
        <taxon>Magnoliopsida</taxon>
        <taxon>eudicotyledons</taxon>
        <taxon>Gunneridae</taxon>
        <taxon>Pentapetalae</taxon>
        <taxon>asterids</taxon>
        <taxon>Ericales</taxon>
        <taxon>Theaceae</taxon>
        <taxon>Camellia</taxon>
    </lineage>
</organism>
<dbReference type="EMBL" id="CM045762">
    <property type="protein sequence ID" value="KAI8011823.1"/>
    <property type="molecule type" value="Genomic_DNA"/>
</dbReference>
<gene>
    <name evidence="1" type="ORF">LOK49_LG06G02328</name>
</gene>
<protein>
    <submittedName>
        <fullName evidence="1">Receptor-like protein kinase FERONIA</fullName>
    </submittedName>
</protein>